<organism evidence="1 2">
    <name type="scientific">Candidatus Propionivibrio aalborgensis</name>
    <dbReference type="NCBI Taxonomy" id="1860101"/>
    <lineage>
        <taxon>Bacteria</taxon>
        <taxon>Pseudomonadati</taxon>
        <taxon>Pseudomonadota</taxon>
        <taxon>Betaproteobacteria</taxon>
        <taxon>Rhodocyclales</taxon>
        <taxon>Rhodocyclaceae</taxon>
        <taxon>Propionivibrio</taxon>
    </lineage>
</organism>
<proteinExistence type="predicted"/>
<name>A0A1A8Y0F9_9RHOO</name>
<dbReference type="AlphaFoldDB" id="A0A1A8Y0F9"/>
<accession>A0A1A8Y0F9</accession>
<keyword evidence="2" id="KW-1185">Reference proteome</keyword>
<dbReference type="EMBL" id="FLQY01000349">
    <property type="protein sequence ID" value="SBT10446.1"/>
    <property type="molecule type" value="Genomic_DNA"/>
</dbReference>
<reference evidence="1 2" key="1">
    <citation type="submission" date="2016-06" db="EMBL/GenBank/DDBJ databases">
        <authorList>
            <person name="Kjaerup R.B."/>
            <person name="Dalgaard T.S."/>
            <person name="Juul-Madsen H.R."/>
        </authorList>
    </citation>
    <scope>NUCLEOTIDE SEQUENCE [LARGE SCALE GENOMIC DNA]</scope>
    <source>
        <strain evidence="1">2</strain>
    </source>
</reference>
<protein>
    <submittedName>
        <fullName evidence="1">Uncharacterized protein</fullName>
    </submittedName>
</protein>
<evidence type="ECO:0000313" key="2">
    <source>
        <dbReference type="Proteomes" id="UP000199600"/>
    </source>
</evidence>
<dbReference type="Proteomes" id="UP000199600">
    <property type="component" value="Unassembled WGS sequence"/>
</dbReference>
<evidence type="ECO:0000313" key="1">
    <source>
        <dbReference type="EMBL" id="SBT10446.1"/>
    </source>
</evidence>
<gene>
    <name evidence="1" type="ORF">PROAA_480006</name>
</gene>
<sequence length="71" mass="8245">MKTVFRALTVNRLVPKSLCKCNRLAAIQSTLKHGSRWMTKHERDELGREWLFYMRNTCPPKSGLVRTEVPG</sequence>